<keyword evidence="2" id="KW-0560">Oxidoreductase</keyword>
<evidence type="ECO:0000259" key="1">
    <source>
        <dbReference type="Pfam" id="PF01243"/>
    </source>
</evidence>
<sequence>MQSEFETTALADAVNSFIVVNEIPPEHQAFIESRDMFFLSTIDHRGFPTCSYKGGAPGFVKVLDARTIAFPSYDGNGMFLSMGNMTANQKMGMLFIDFETPHRVRVHGTATVSRDDPLLAEYKEAELMVRVTLEEMFINCPRYIHRYARAQTSQYVPQAHCETPLAQWKRIEPLQPVLDAETQAQAAAKGLISPEEYGALVVAGKG</sequence>
<feature type="domain" description="Pyridoxamine 5'-phosphate oxidase N-terminal" evidence="1">
    <location>
        <begin position="23"/>
        <end position="124"/>
    </location>
</feature>
<dbReference type="Gene3D" id="2.30.110.10">
    <property type="entry name" value="Electron Transport, Fmn-binding Protein, Chain A"/>
    <property type="match status" value="1"/>
</dbReference>
<dbReference type="EC" id="1.-.-.-" evidence="2"/>
<organism evidence="2 3">
    <name type="scientific">Methylophilus aquaticus</name>
    <dbReference type="NCBI Taxonomy" id="1971610"/>
    <lineage>
        <taxon>Bacteria</taxon>
        <taxon>Pseudomonadati</taxon>
        <taxon>Pseudomonadota</taxon>
        <taxon>Betaproteobacteria</taxon>
        <taxon>Nitrosomonadales</taxon>
        <taxon>Methylophilaceae</taxon>
        <taxon>Methylophilus</taxon>
    </lineage>
</organism>
<keyword evidence="3" id="KW-1185">Reference proteome</keyword>
<proteinExistence type="predicted"/>
<protein>
    <submittedName>
        <fullName evidence="2">Pyridoxamine 5'-phosphate oxidase family protein</fullName>
        <ecNumber evidence="2">1.-.-.-</ecNumber>
        <ecNumber evidence="2">1.4.3.5</ecNumber>
    </submittedName>
</protein>
<evidence type="ECO:0000313" key="2">
    <source>
        <dbReference type="EMBL" id="MDP8567033.1"/>
    </source>
</evidence>
<dbReference type="PANTHER" id="PTHR42815">
    <property type="entry name" value="FAD-BINDING, PUTATIVE (AFU_ORTHOLOGUE AFUA_6G07600)-RELATED"/>
    <property type="match status" value="1"/>
</dbReference>
<reference evidence="3" key="1">
    <citation type="journal article" date="2019" name="Int. J. Syst. Evol. Microbiol.">
        <title>The Global Catalogue of Microorganisms (GCM) 10K type strain sequencing project: providing services to taxonomists for standard genome sequencing and annotation.</title>
        <authorList>
            <consortium name="The Broad Institute Genomics Platform"/>
            <consortium name="The Broad Institute Genome Sequencing Center for Infectious Disease"/>
            <person name="Wu L."/>
            <person name="Ma J."/>
        </authorList>
    </citation>
    <scope>NUCLEOTIDE SEQUENCE [LARGE SCALE GENOMIC DNA]</scope>
    <source>
        <strain evidence="3">VKM B-3159</strain>
    </source>
</reference>
<dbReference type="InterPro" id="IPR012349">
    <property type="entry name" value="Split_barrel_FMN-bd"/>
</dbReference>
<dbReference type="InterPro" id="IPR011576">
    <property type="entry name" value="Pyridox_Oxase_N"/>
</dbReference>
<gene>
    <name evidence="2" type="ORF">Q9291_04145</name>
</gene>
<evidence type="ECO:0000313" key="3">
    <source>
        <dbReference type="Proteomes" id="UP001225906"/>
    </source>
</evidence>
<dbReference type="EMBL" id="JAVCAP010000007">
    <property type="protein sequence ID" value="MDP8567033.1"/>
    <property type="molecule type" value="Genomic_DNA"/>
</dbReference>
<dbReference type="SUPFAM" id="SSF50475">
    <property type="entry name" value="FMN-binding split barrel"/>
    <property type="match status" value="1"/>
</dbReference>
<dbReference type="GO" id="GO:0004733">
    <property type="term" value="F:pyridoxamine phosphate oxidase activity"/>
    <property type="evidence" value="ECO:0007669"/>
    <property type="project" value="UniProtKB-EC"/>
</dbReference>
<comment type="caution">
    <text evidence="2">The sequence shown here is derived from an EMBL/GenBank/DDBJ whole genome shotgun (WGS) entry which is preliminary data.</text>
</comment>
<dbReference type="RefSeq" id="WP_306388802.1">
    <property type="nucleotide sequence ID" value="NZ_JAVCAP010000007.1"/>
</dbReference>
<dbReference type="Proteomes" id="UP001225906">
    <property type="component" value="Unassembled WGS sequence"/>
</dbReference>
<dbReference type="PANTHER" id="PTHR42815:SF2">
    <property type="entry name" value="FAD-BINDING, PUTATIVE (AFU_ORTHOLOGUE AFUA_6G07600)-RELATED"/>
    <property type="match status" value="1"/>
</dbReference>
<name>A0ABT9JR49_9PROT</name>
<dbReference type="Pfam" id="PF01243">
    <property type="entry name" value="PNPOx_N"/>
    <property type="match status" value="1"/>
</dbReference>
<accession>A0ABT9JR49</accession>
<dbReference type="EC" id="1.4.3.5" evidence="2"/>